<proteinExistence type="predicted"/>
<dbReference type="EMBL" id="JWIR02000008">
    <property type="protein sequence ID" value="KKB42764.1"/>
    <property type="molecule type" value="Genomic_DNA"/>
</dbReference>
<gene>
    <name evidence="1" type="ORF">QY95_03785</name>
</gene>
<keyword evidence="2" id="KW-1185">Reference proteome</keyword>
<organism evidence="1 2">
    <name type="scientific">Bacillus thermotolerans</name>
    <name type="common">Quasibacillus thermotolerans</name>
    <dbReference type="NCBI Taxonomy" id="1221996"/>
    <lineage>
        <taxon>Bacteria</taxon>
        <taxon>Bacillati</taxon>
        <taxon>Bacillota</taxon>
        <taxon>Bacilli</taxon>
        <taxon>Bacillales</taxon>
        <taxon>Bacillaceae</taxon>
        <taxon>Bacillus</taxon>
    </lineage>
</organism>
<evidence type="ECO:0000313" key="2">
    <source>
        <dbReference type="Proteomes" id="UP000031563"/>
    </source>
</evidence>
<protein>
    <submittedName>
        <fullName evidence="1">Uncharacterized protein</fullName>
    </submittedName>
</protein>
<accession>A0A0F5I0F5</accession>
<name>A0A0F5I0F5_BACTR</name>
<reference evidence="1" key="1">
    <citation type="submission" date="2015-02" db="EMBL/GenBank/DDBJ databases">
        <title>Genome Assembly of Bacillaceae bacterium MTCC 8252.</title>
        <authorList>
            <person name="Verma A."/>
            <person name="Khatri I."/>
            <person name="Mual P."/>
            <person name="Subramanian S."/>
            <person name="Krishnamurthi S."/>
        </authorList>
    </citation>
    <scope>NUCLEOTIDE SEQUENCE [LARGE SCALE GENOMIC DNA]</scope>
    <source>
        <strain evidence="1">MTCC 8252</strain>
    </source>
</reference>
<dbReference type="AlphaFoldDB" id="A0A0F5I0F5"/>
<sequence length="39" mass="4395">MLQQPACAAKVLTPAGAIPKDERKLMKSLLLRGLFFFQY</sequence>
<comment type="caution">
    <text evidence="1">The sequence shown here is derived from an EMBL/GenBank/DDBJ whole genome shotgun (WGS) entry which is preliminary data.</text>
</comment>
<evidence type="ECO:0000313" key="1">
    <source>
        <dbReference type="EMBL" id="KKB42764.1"/>
    </source>
</evidence>
<dbReference type="Proteomes" id="UP000031563">
    <property type="component" value="Unassembled WGS sequence"/>
</dbReference>
<accession>A0A0F5IAY4</accession>
<dbReference type="STRING" id="1221996.QY95_03785"/>